<evidence type="ECO:0000256" key="1">
    <source>
        <dbReference type="SAM" id="MobiDB-lite"/>
    </source>
</evidence>
<dbReference type="OrthoDB" id="666873at2759"/>
<gene>
    <name evidence="2" type="ORF">HU200_028641</name>
</gene>
<protein>
    <recommendedName>
        <fullName evidence="4">Pectinesterase inhibitor domain-containing protein</fullName>
    </recommendedName>
</protein>
<dbReference type="PANTHER" id="PTHR34838:SF1">
    <property type="entry name" value="OS08G0143150 PROTEIN"/>
    <property type="match status" value="1"/>
</dbReference>
<accession>A0A835BUK1</accession>
<comment type="caution">
    <text evidence="2">The sequence shown here is derived from an EMBL/GenBank/DDBJ whole genome shotgun (WGS) entry which is preliminary data.</text>
</comment>
<dbReference type="PANTHER" id="PTHR34838">
    <property type="entry name" value="OS08G0142100 PROTEIN-RELATED"/>
    <property type="match status" value="1"/>
</dbReference>
<dbReference type="EMBL" id="JACEFO010001742">
    <property type="protein sequence ID" value="KAF8712866.1"/>
    <property type="molecule type" value="Genomic_DNA"/>
</dbReference>
<feature type="region of interest" description="Disordered" evidence="1">
    <location>
        <begin position="12"/>
        <end position="42"/>
    </location>
</feature>
<dbReference type="AlphaFoldDB" id="A0A835BUK1"/>
<organism evidence="2 3">
    <name type="scientific">Digitaria exilis</name>
    <dbReference type="NCBI Taxonomy" id="1010633"/>
    <lineage>
        <taxon>Eukaryota</taxon>
        <taxon>Viridiplantae</taxon>
        <taxon>Streptophyta</taxon>
        <taxon>Embryophyta</taxon>
        <taxon>Tracheophyta</taxon>
        <taxon>Spermatophyta</taxon>
        <taxon>Magnoliopsida</taxon>
        <taxon>Liliopsida</taxon>
        <taxon>Poales</taxon>
        <taxon>Poaceae</taxon>
        <taxon>PACMAD clade</taxon>
        <taxon>Panicoideae</taxon>
        <taxon>Panicodae</taxon>
        <taxon>Paniceae</taxon>
        <taxon>Anthephorinae</taxon>
        <taxon>Digitaria</taxon>
    </lineage>
</organism>
<sequence length="247" mass="25346">MNLLPRNAYKYTPAATPATSPHKAHPSSVHHITPHPPRTTMAEAARTTHSILSVFFLLSLLATLAADAGSRCPRVPSMTAENACTAVTGTRRMLTLCLRTLHAGDGAAAAVPVTRHAAAAVRGALESYAATVAAATSLLDAGEVAGDDEKAAVGDCMVGYGTARGAMARVADDLQVVAAGGGCDGDGRDGVAELKVGYMAGLRGMDGCRRGLLNYPASPLYERNLADRNVTLLAALLCNLVVTAPLG</sequence>
<evidence type="ECO:0000313" key="2">
    <source>
        <dbReference type="EMBL" id="KAF8712866.1"/>
    </source>
</evidence>
<dbReference type="InterPro" id="IPR035513">
    <property type="entry name" value="Invertase/methylesterase_inhib"/>
</dbReference>
<reference evidence="2" key="1">
    <citation type="submission" date="2020-07" db="EMBL/GenBank/DDBJ databases">
        <title>Genome sequence and genetic diversity analysis of an under-domesticated orphan crop, white fonio (Digitaria exilis).</title>
        <authorList>
            <person name="Bennetzen J.L."/>
            <person name="Chen S."/>
            <person name="Ma X."/>
            <person name="Wang X."/>
            <person name="Yssel A.E.J."/>
            <person name="Chaluvadi S.R."/>
            <person name="Johnson M."/>
            <person name="Gangashetty P."/>
            <person name="Hamidou F."/>
            <person name="Sanogo M.D."/>
            <person name="Zwaenepoel A."/>
            <person name="Wallace J."/>
            <person name="Van De Peer Y."/>
            <person name="Van Deynze A."/>
        </authorList>
    </citation>
    <scope>NUCLEOTIDE SEQUENCE</scope>
    <source>
        <tissue evidence="2">Leaves</tissue>
    </source>
</reference>
<dbReference type="Proteomes" id="UP000636709">
    <property type="component" value="Unassembled WGS sequence"/>
</dbReference>
<feature type="compositionally biased region" description="Low complexity" evidence="1">
    <location>
        <begin position="12"/>
        <end position="21"/>
    </location>
</feature>
<evidence type="ECO:0000313" key="3">
    <source>
        <dbReference type="Proteomes" id="UP000636709"/>
    </source>
</evidence>
<proteinExistence type="predicted"/>
<name>A0A835BUK1_9POAL</name>
<dbReference type="SUPFAM" id="SSF101148">
    <property type="entry name" value="Plant invertase/pectin methylesterase inhibitor"/>
    <property type="match status" value="1"/>
</dbReference>
<keyword evidence="3" id="KW-1185">Reference proteome</keyword>
<evidence type="ECO:0008006" key="4">
    <source>
        <dbReference type="Google" id="ProtNLM"/>
    </source>
</evidence>
<dbReference type="Gene3D" id="1.20.140.40">
    <property type="entry name" value="Invertase/pectin methylesterase inhibitor family protein"/>
    <property type="match status" value="1"/>
</dbReference>